<dbReference type="Proteomes" id="UP001500016">
    <property type="component" value="Unassembled WGS sequence"/>
</dbReference>
<accession>A0ABP5I8N5</accession>
<comment type="caution">
    <text evidence="1">The sequence shown here is derived from an EMBL/GenBank/DDBJ whole genome shotgun (WGS) entry which is preliminary data.</text>
</comment>
<gene>
    <name evidence="1" type="ORF">GCM10009801_65570</name>
</gene>
<dbReference type="Pfam" id="PF13671">
    <property type="entry name" value="AAA_33"/>
    <property type="match status" value="1"/>
</dbReference>
<dbReference type="InterPro" id="IPR027417">
    <property type="entry name" value="P-loop_NTPase"/>
</dbReference>
<dbReference type="Gene3D" id="3.40.50.300">
    <property type="entry name" value="P-loop containing nucleotide triphosphate hydrolases"/>
    <property type="match status" value="1"/>
</dbReference>
<dbReference type="SUPFAM" id="SSF52540">
    <property type="entry name" value="P-loop containing nucleoside triphosphate hydrolases"/>
    <property type="match status" value="1"/>
</dbReference>
<keyword evidence="2" id="KW-1185">Reference proteome</keyword>
<evidence type="ECO:0000313" key="2">
    <source>
        <dbReference type="Proteomes" id="UP001500016"/>
    </source>
</evidence>
<name>A0ABP5I8N5_9ACTN</name>
<reference evidence="2" key="1">
    <citation type="journal article" date="2019" name="Int. J. Syst. Evol. Microbiol.">
        <title>The Global Catalogue of Microorganisms (GCM) 10K type strain sequencing project: providing services to taxonomists for standard genome sequencing and annotation.</title>
        <authorList>
            <consortium name="The Broad Institute Genomics Platform"/>
            <consortium name="The Broad Institute Genome Sequencing Center for Infectious Disease"/>
            <person name="Wu L."/>
            <person name="Ma J."/>
        </authorList>
    </citation>
    <scope>NUCLEOTIDE SEQUENCE [LARGE SCALE GENOMIC DNA]</scope>
    <source>
        <strain evidence="2">JCM 15478</strain>
    </source>
</reference>
<protein>
    <recommendedName>
        <fullName evidence="3">Phosphotransferase</fullName>
    </recommendedName>
</protein>
<evidence type="ECO:0000313" key="1">
    <source>
        <dbReference type="EMBL" id="GAA2096195.1"/>
    </source>
</evidence>
<proteinExistence type="predicted"/>
<dbReference type="RefSeq" id="WP_344533407.1">
    <property type="nucleotide sequence ID" value="NZ_BAAAPE010000016.1"/>
</dbReference>
<evidence type="ECO:0008006" key="3">
    <source>
        <dbReference type="Google" id="ProtNLM"/>
    </source>
</evidence>
<dbReference type="EMBL" id="BAAAPE010000016">
    <property type="protein sequence ID" value="GAA2096195.1"/>
    <property type="molecule type" value="Genomic_DNA"/>
</dbReference>
<sequence length="186" mass="19909">MSALDGRPDAEPGCLILTGMPGAGKSTVAPLVAAHHARAARVNGDVLSYMVERGRVGFNGTPAEESRRQVLLCARNMCSLAANFADAGITPVLEHVVADREVLDLMTGLLRPRPVRFVVLAPSPEVCERRNAARAPEERIDYPIAPLYRAMEEKLGGVGWWLDSSDLTPEETAATIAAHAAEKATL</sequence>
<organism evidence="1 2">
    <name type="scientific">Streptomyces albiaxialis</name>
    <dbReference type="NCBI Taxonomy" id="329523"/>
    <lineage>
        <taxon>Bacteria</taxon>
        <taxon>Bacillati</taxon>
        <taxon>Actinomycetota</taxon>
        <taxon>Actinomycetes</taxon>
        <taxon>Kitasatosporales</taxon>
        <taxon>Streptomycetaceae</taxon>
        <taxon>Streptomyces</taxon>
    </lineage>
</organism>